<name>A0A0K6IT89_9PROT</name>
<proteinExistence type="inferred from homology"/>
<dbReference type="AlphaFoldDB" id="A0A0K6IT89"/>
<comment type="similarity">
    <text evidence="1">Belongs to the UPF0161 family.</text>
</comment>
<reference evidence="3" key="1">
    <citation type="submission" date="2015-08" db="EMBL/GenBank/DDBJ databases">
        <authorList>
            <person name="Babu N.S."/>
            <person name="Beckwith C.J."/>
            <person name="Beseler K.G."/>
            <person name="Brison A."/>
            <person name="Carone J.V."/>
            <person name="Caskin T.P."/>
            <person name="Diamond M."/>
            <person name="Durham M.E."/>
            <person name="Foxe J.M."/>
            <person name="Go M."/>
            <person name="Henderson B.A."/>
            <person name="Jones I.B."/>
            <person name="McGettigan J.A."/>
            <person name="Micheletti S.J."/>
            <person name="Nasrallah M.E."/>
            <person name="Ortiz D."/>
            <person name="Piller C.R."/>
            <person name="Privatt S.R."/>
            <person name="Schneider S.L."/>
            <person name="Sharp S."/>
            <person name="Smith T.C."/>
            <person name="Stanton J.D."/>
            <person name="Ullery H.E."/>
            <person name="Wilson R.J."/>
            <person name="Serrano M.G."/>
            <person name="Buck G."/>
            <person name="Lee V."/>
            <person name="Wang Y."/>
            <person name="Carvalho R."/>
            <person name="Voegtly L."/>
            <person name="Shi R."/>
            <person name="Duckworth R."/>
            <person name="Johnson A."/>
            <person name="Loviza R."/>
            <person name="Walstead R."/>
            <person name="Shah Z."/>
            <person name="Kiflezghi M."/>
            <person name="Wade K."/>
            <person name="Ball S.L."/>
            <person name="Bradley K.W."/>
            <person name="Asai D.J."/>
            <person name="Bowman C.A."/>
            <person name="Russell D.A."/>
            <person name="Pope W.H."/>
            <person name="Jacobs-Sera D."/>
            <person name="Hendrix R.W."/>
            <person name="Hatfull G.F."/>
        </authorList>
    </citation>
    <scope>NUCLEOTIDE SEQUENCE [LARGE SCALE GENOMIC DNA]</scope>
    <source>
        <strain evidence="3">JCM 19170</strain>
    </source>
</reference>
<keyword evidence="1" id="KW-1003">Cell membrane</keyword>
<dbReference type="PANTHER" id="PTHR33383:SF1">
    <property type="entry name" value="MEMBRANE PROTEIN INSERTION EFFICIENCY FACTOR-RELATED"/>
    <property type="match status" value="1"/>
</dbReference>
<evidence type="ECO:0000313" key="2">
    <source>
        <dbReference type="EMBL" id="CUB06320.1"/>
    </source>
</evidence>
<protein>
    <recommendedName>
        <fullName evidence="1">Putative membrane protein insertion efficiency factor</fullName>
    </recommendedName>
</protein>
<dbReference type="NCBIfam" id="TIGR00278">
    <property type="entry name" value="membrane protein insertion efficiency factor YidD"/>
    <property type="match status" value="1"/>
</dbReference>
<dbReference type="SMART" id="SM01234">
    <property type="entry name" value="Haemolytic"/>
    <property type="match status" value="1"/>
</dbReference>
<dbReference type="OrthoDB" id="5295935at2"/>
<organism evidence="2 3">
    <name type="scientific">Tepidiphilus thermophilus</name>
    <dbReference type="NCBI Taxonomy" id="876478"/>
    <lineage>
        <taxon>Bacteria</taxon>
        <taxon>Pseudomonadati</taxon>
        <taxon>Pseudomonadota</taxon>
        <taxon>Hydrogenophilia</taxon>
        <taxon>Hydrogenophilales</taxon>
        <taxon>Hydrogenophilaceae</taxon>
        <taxon>Tepidiphilus</taxon>
    </lineage>
</organism>
<sequence>MRRLLMALIRGYQLAISPWLGRNCRFHPTCSQYTLEAIERHGALKGLWLGLRRVLRCHPFHPGGHDPVP</sequence>
<accession>A0A0K6IT89</accession>
<dbReference type="Pfam" id="PF01809">
    <property type="entry name" value="YidD"/>
    <property type="match status" value="1"/>
</dbReference>
<gene>
    <name evidence="2" type="ORF">Ga0061068_10396</name>
</gene>
<dbReference type="GO" id="GO:0005886">
    <property type="term" value="C:plasma membrane"/>
    <property type="evidence" value="ECO:0007669"/>
    <property type="project" value="UniProtKB-SubCell"/>
</dbReference>
<dbReference type="RefSeq" id="WP_055423068.1">
    <property type="nucleotide sequence ID" value="NZ_CYHH01000003.1"/>
</dbReference>
<dbReference type="HAMAP" id="MF_00386">
    <property type="entry name" value="UPF0161_YidD"/>
    <property type="match status" value="1"/>
</dbReference>
<comment type="function">
    <text evidence="1">Could be involved in insertion of integral membrane proteins into the membrane.</text>
</comment>
<dbReference type="PANTHER" id="PTHR33383">
    <property type="entry name" value="MEMBRANE PROTEIN INSERTION EFFICIENCY FACTOR-RELATED"/>
    <property type="match status" value="1"/>
</dbReference>
<evidence type="ECO:0000313" key="3">
    <source>
        <dbReference type="Proteomes" id="UP000182108"/>
    </source>
</evidence>
<dbReference type="Proteomes" id="UP000182108">
    <property type="component" value="Unassembled WGS sequence"/>
</dbReference>
<dbReference type="InterPro" id="IPR002696">
    <property type="entry name" value="Membr_insert_effic_factor_YidD"/>
</dbReference>
<dbReference type="EMBL" id="CYHH01000003">
    <property type="protein sequence ID" value="CUB06320.1"/>
    <property type="molecule type" value="Genomic_DNA"/>
</dbReference>
<keyword evidence="3" id="KW-1185">Reference proteome</keyword>
<evidence type="ECO:0000256" key="1">
    <source>
        <dbReference type="HAMAP-Rule" id="MF_00386"/>
    </source>
</evidence>
<keyword evidence="1" id="KW-0472">Membrane</keyword>
<comment type="subcellular location">
    <subcellularLocation>
        <location evidence="1">Cell membrane</location>
        <topology evidence="1">Peripheral membrane protein</topology>
        <orientation evidence="1">Cytoplasmic side</orientation>
    </subcellularLocation>
</comment>